<name>A0AAE1CY43_9GAST</name>
<accession>A0AAE1CY43</accession>
<dbReference type="AlphaFoldDB" id="A0AAE1CY43"/>
<dbReference type="Proteomes" id="UP001283361">
    <property type="component" value="Unassembled WGS sequence"/>
</dbReference>
<evidence type="ECO:0000313" key="2">
    <source>
        <dbReference type="Proteomes" id="UP001283361"/>
    </source>
</evidence>
<dbReference type="EMBL" id="JAWDGP010006267">
    <property type="protein sequence ID" value="KAK3744291.1"/>
    <property type="molecule type" value="Genomic_DNA"/>
</dbReference>
<sequence>MYRNITDAQRAVWPAWASECIEKATGFFPEMGREEAGLSEMENSLPLHDMALAHNAYIVAKDSNPSYVNAEWPGFQDFSEDLAEDLVCHVTTVRGLPSSMQ</sequence>
<comment type="caution">
    <text evidence="1">The sequence shown here is derived from an EMBL/GenBank/DDBJ whole genome shotgun (WGS) entry which is preliminary data.</text>
</comment>
<gene>
    <name evidence="1" type="ORF">RRG08_030377</name>
</gene>
<organism evidence="1 2">
    <name type="scientific">Elysia crispata</name>
    <name type="common">lettuce slug</name>
    <dbReference type="NCBI Taxonomy" id="231223"/>
    <lineage>
        <taxon>Eukaryota</taxon>
        <taxon>Metazoa</taxon>
        <taxon>Spiralia</taxon>
        <taxon>Lophotrochozoa</taxon>
        <taxon>Mollusca</taxon>
        <taxon>Gastropoda</taxon>
        <taxon>Heterobranchia</taxon>
        <taxon>Euthyneura</taxon>
        <taxon>Panpulmonata</taxon>
        <taxon>Sacoglossa</taxon>
        <taxon>Placobranchoidea</taxon>
        <taxon>Plakobranchidae</taxon>
        <taxon>Elysia</taxon>
    </lineage>
</organism>
<reference evidence="1" key="1">
    <citation type="journal article" date="2023" name="G3 (Bethesda)">
        <title>A reference genome for the long-term kleptoplast-retaining sea slug Elysia crispata morphotype clarki.</title>
        <authorList>
            <person name="Eastman K.E."/>
            <person name="Pendleton A.L."/>
            <person name="Shaikh M.A."/>
            <person name="Suttiyut T."/>
            <person name="Ogas R."/>
            <person name="Tomko P."/>
            <person name="Gavelis G."/>
            <person name="Widhalm J.R."/>
            <person name="Wisecaver J.H."/>
        </authorList>
    </citation>
    <scope>NUCLEOTIDE SEQUENCE</scope>
    <source>
        <strain evidence="1">ECLA1</strain>
    </source>
</reference>
<protein>
    <submittedName>
        <fullName evidence="1">Uncharacterized protein</fullName>
    </submittedName>
</protein>
<keyword evidence="2" id="KW-1185">Reference proteome</keyword>
<proteinExistence type="predicted"/>
<evidence type="ECO:0000313" key="1">
    <source>
        <dbReference type="EMBL" id="KAK3744291.1"/>
    </source>
</evidence>